<comment type="caution">
    <text evidence="1">The sequence shown here is derived from an EMBL/GenBank/DDBJ whole genome shotgun (WGS) entry which is preliminary data.</text>
</comment>
<name>A0ABP0FU75_CLALP</name>
<protein>
    <submittedName>
        <fullName evidence="1">Uncharacterized protein</fullName>
    </submittedName>
</protein>
<dbReference type="PANTHER" id="PTHR36978:SF4">
    <property type="entry name" value="P-LOOP CONTAINING NUCLEOSIDE TRIPHOSPHATE HYDROLASE PROTEIN"/>
    <property type="match status" value="1"/>
</dbReference>
<accession>A0ABP0FU75</accession>
<evidence type="ECO:0000313" key="1">
    <source>
        <dbReference type="EMBL" id="CAK8681498.1"/>
    </source>
</evidence>
<dbReference type="Gene3D" id="3.40.50.300">
    <property type="entry name" value="P-loop containing nucleotide triphosphate hydrolases"/>
    <property type="match status" value="1"/>
</dbReference>
<organism evidence="1 2">
    <name type="scientific">Clavelina lepadiformis</name>
    <name type="common">Light-bulb sea squirt</name>
    <name type="synonym">Ascidia lepadiformis</name>
    <dbReference type="NCBI Taxonomy" id="159417"/>
    <lineage>
        <taxon>Eukaryota</taxon>
        <taxon>Metazoa</taxon>
        <taxon>Chordata</taxon>
        <taxon>Tunicata</taxon>
        <taxon>Ascidiacea</taxon>
        <taxon>Aplousobranchia</taxon>
        <taxon>Clavelinidae</taxon>
        <taxon>Clavelina</taxon>
    </lineage>
</organism>
<sequence length="169" mass="19962">MVKQTKELKKNLMYQLIQVLSPTGRRYFRFFQLILCSAGILMCNPFDFSYVQNETRLRKSFRQHQTYCMQNAPKDKLLVYDIKDGWEPLCRFLGKDVPDKPFPHENAGGVIMNRWMKVHPALIRMQREFAVCLATLVALGAFGIYKLHSSRIVKIGLFTFRFMERFKRV</sequence>
<dbReference type="PANTHER" id="PTHR36978">
    <property type="entry name" value="P-LOOP CONTAINING NUCLEOTIDE TRIPHOSPHATE HYDROLASE"/>
    <property type="match status" value="1"/>
</dbReference>
<proteinExistence type="predicted"/>
<gene>
    <name evidence="1" type="ORF">CVLEPA_LOCUS11694</name>
</gene>
<keyword evidence="2" id="KW-1185">Reference proteome</keyword>
<dbReference type="EMBL" id="CAWYQH010000079">
    <property type="protein sequence ID" value="CAK8681498.1"/>
    <property type="molecule type" value="Genomic_DNA"/>
</dbReference>
<dbReference type="InterPro" id="IPR040632">
    <property type="entry name" value="Sulfotransfer_4"/>
</dbReference>
<dbReference type="InterPro" id="IPR027417">
    <property type="entry name" value="P-loop_NTPase"/>
</dbReference>
<dbReference type="Pfam" id="PF17784">
    <property type="entry name" value="Sulfotransfer_4"/>
    <property type="match status" value="1"/>
</dbReference>
<dbReference type="Proteomes" id="UP001642483">
    <property type="component" value="Unassembled WGS sequence"/>
</dbReference>
<evidence type="ECO:0000313" key="2">
    <source>
        <dbReference type="Proteomes" id="UP001642483"/>
    </source>
</evidence>
<reference evidence="1 2" key="1">
    <citation type="submission" date="2024-02" db="EMBL/GenBank/DDBJ databases">
        <authorList>
            <person name="Daric V."/>
            <person name="Darras S."/>
        </authorList>
    </citation>
    <scope>NUCLEOTIDE SEQUENCE [LARGE SCALE GENOMIC DNA]</scope>
</reference>